<dbReference type="Proteomes" id="UP000184600">
    <property type="component" value="Unassembled WGS sequence"/>
</dbReference>
<dbReference type="EMBL" id="FRFG01000081">
    <property type="protein sequence ID" value="SHO58863.1"/>
    <property type="molecule type" value="Genomic_DNA"/>
</dbReference>
<protein>
    <submittedName>
        <fullName evidence="4">Uncharacterized protein</fullName>
    </submittedName>
</protein>
<dbReference type="PROSITE" id="PS50005">
    <property type="entry name" value="TPR"/>
    <property type="match status" value="1"/>
</dbReference>
<evidence type="ECO:0000256" key="2">
    <source>
        <dbReference type="SAM" id="Coils"/>
    </source>
</evidence>
<dbReference type="AlphaFoldDB" id="A0A1M7Z1V2"/>
<evidence type="ECO:0000256" key="1">
    <source>
        <dbReference type="PROSITE-ProRule" id="PRU00339"/>
    </source>
</evidence>
<dbReference type="InterPro" id="IPR011990">
    <property type="entry name" value="TPR-like_helical_dom_sf"/>
</dbReference>
<organism evidence="4 5">
    <name type="scientific">Vibrio quintilis</name>
    <dbReference type="NCBI Taxonomy" id="1117707"/>
    <lineage>
        <taxon>Bacteria</taxon>
        <taxon>Pseudomonadati</taxon>
        <taxon>Pseudomonadota</taxon>
        <taxon>Gammaproteobacteria</taxon>
        <taxon>Vibrionales</taxon>
        <taxon>Vibrionaceae</taxon>
        <taxon>Vibrio</taxon>
    </lineage>
</organism>
<feature type="coiled-coil region" evidence="2">
    <location>
        <begin position="147"/>
        <end position="177"/>
    </location>
</feature>
<dbReference type="OrthoDB" id="9769023at2"/>
<dbReference type="SUPFAM" id="SSF48452">
    <property type="entry name" value="TPR-like"/>
    <property type="match status" value="1"/>
</dbReference>
<dbReference type="STRING" id="1117707.VQ7734_04635"/>
<keyword evidence="3" id="KW-0732">Signal</keyword>
<gene>
    <name evidence="4" type="ORF">VQ7734_04635</name>
</gene>
<keyword evidence="5" id="KW-1185">Reference proteome</keyword>
<accession>A0A1M7Z1V2</accession>
<dbReference type="InterPro" id="IPR019734">
    <property type="entry name" value="TPR_rpt"/>
</dbReference>
<feature type="signal peptide" evidence="3">
    <location>
        <begin position="1"/>
        <end position="20"/>
    </location>
</feature>
<evidence type="ECO:0000313" key="4">
    <source>
        <dbReference type="EMBL" id="SHO58863.1"/>
    </source>
</evidence>
<dbReference type="RefSeq" id="WP_073586304.1">
    <property type="nucleotide sequence ID" value="NZ_AP024897.1"/>
</dbReference>
<name>A0A1M7Z1V2_9VIBR</name>
<feature type="chain" id="PRO_5013337317" evidence="3">
    <location>
        <begin position="21"/>
        <end position="466"/>
    </location>
</feature>
<evidence type="ECO:0000256" key="3">
    <source>
        <dbReference type="SAM" id="SignalP"/>
    </source>
</evidence>
<sequence length="466" mass="52742">MNFFRYVSIFLMIFMVNACASFSAENLFSDYATQNSELHLMLQQGNYPDAQNILSRDPEADDILSPMEKGRIALLNHDYQQSRLFFDEGHQAILRQQQLATISLTREATNLGSLFVNDNMNDYVPADYEVGFLHLYLALSYVYDNQLQDALVELRQANQVQEQAKKLREEALAHEQEKLEEQGIQPDMGSILSGYPDAGAELQAVQNGYLFYLSALLYEAAGNLNDAYVDYRRALAVAPDNTSVIQGAVRCARKLGMKDDLSLLNKRYGNLSLVLPSGHSRVIIIQEQGVVDMLKGWQQFVPVFHESRHDGLYSLALPYYQSYHHTKVQPVYLNKQNIYGTLLADTNLMARYHLKEMLPSVIFRQILRLVAKNSLRHGLSHEDSKGVVNFVMNVWNVATEQPDTRSWLTLPGSVFSATKVVASGEQKIVVGHQAYTFNVPEQETALVWVSRQGDNAVVWHKVLGKL</sequence>
<reference evidence="5" key="1">
    <citation type="submission" date="2016-12" db="EMBL/GenBank/DDBJ databases">
        <authorList>
            <person name="Rodrigo-Torres L."/>
            <person name="Arahal R.D."/>
            <person name="Lucena T."/>
        </authorList>
    </citation>
    <scope>NUCLEOTIDE SEQUENCE [LARGE SCALE GENOMIC DNA]</scope>
</reference>
<proteinExistence type="predicted"/>
<evidence type="ECO:0000313" key="5">
    <source>
        <dbReference type="Proteomes" id="UP000184600"/>
    </source>
</evidence>
<dbReference type="Gene3D" id="1.25.40.10">
    <property type="entry name" value="Tetratricopeptide repeat domain"/>
    <property type="match status" value="1"/>
</dbReference>
<keyword evidence="1" id="KW-0802">TPR repeat</keyword>
<keyword evidence="2" id="KW-0175">Coiled coil</keyword>
<feature type="repeat" description="TPR" evidence="1">
    <location>
        <begin position="208"/>
        <end position="241"/>
    </location>
</feature>